<organism evidence="10 11">
    <name type="scientific">Kistimonas scapharcae</name>
    <dbReference type="NCBI Taxonomy" id="1036133"/>
    <lineage>
        <taxon>Bacteria</taxon>
        <taxon>Pseudomonadati</taxon>
        <taxon>Pseudomonadota</taxon>
        <taxon>Gammaproteobacteria</taxon>
        <taxon>Oceanospirillales</taxon>
        <taxon>Endozoicomonadaceae</taxon>
        <taxon>Kistimonas</taxon>
    </lineage>
</organism>
<feature type="coiled-coil region" evidence="8">
    <location>
        <begin position="154"/>
        <end position="181"/>
    </location>
</feature>
<name>A0ABP8VAE9_9GAMM</name>
<evidence type="ECO:0000256" key="6">
    <source>
        <dbReference type="ARBA" id="ARBA00023136"/>
    </source>
</evidence>
<keyword evidence="9" id="KW-0732">Signal</keyword>
<dbReference type="InterPro" id="IPR003423">
    <property type="entry name" value="OMP_efflux"/>
</dbReference>
<evidence type="ECO:0000256" key="9">
    <source>
        <dbReference type="SAM" id="SignalP"/>
    </source>
</evidence>
<reference evidence="11" key="1">
    <citation type="journal article" date="2019" name="Int. J. Syst. Evol. Microbiol.">
        <title>The Global Catalogue of Microorganisms (GCM) 10K type strain sequencing project: providing services to taxonomists for standard genome sequencing and annotation.</title>
        <authorList>
            <consortium name="The Broad Institute Genomics Platform"/>
            <consortium name="The Broad Institute Genome Sequencing Center for Infectious Disease"/>
            <person name="Wu L."/>
            <person name="Ma J."/>
        </authorList>
    </citation>
    <scope>NUCLEOTIDE SEQUENCE [LARGE SCALE GENOMIC DNA]</scope>
    <source>
        <strain evidence="11">JCM 17805</strain>
    </source>
</reference>
<dbReference type="InterPro" id="IPR051906">
    <property type="entry name" value="TolC-like"/>
</dbReference>
<evidence type="ECO:0000256" key="8">
    <source>
        <dbReference type="SAM" id="Coils"/>
    </source>
</evidence>
<evidence type="ECO:0000256" key="4">
    <source>
        <dbReference type="ARBA" id="ARBA00022452"/>
    </source>
</evidence>
<keyword evidence="8" id="KW-0175">Coiled coil</keyword>
<keyword evidence="4" id="KW-1134">Transmembrane beta strand</keyword>
<evidence type="ECO:0000256" key="2">
    <source>
        <dbReference type="ARBA" id="ARBA00007613"/>
    </source>
</evidence>
<dbReference type="SUPFAM" id="SSF56954">
    <property type="entry name" value="Outer membrane efflux proteins (OEP)"/>
    <property type="match status" value="1"/>
</dbReference>
<accession>A0ABP8VAE9</accession>
<gene>
    <name evidence="10" type="primary">opmH</name>
    <name evidence="10" type="ORF">GCM10023116_49800</name>
</gene>
<sequence>MVSKRFLSLLSGTLLTCAMTVQAEQPMDLLEIYDLALKNDAQLAAARASWKASTEVVPQGRAALLPNISMSANTADNRSSQLVSTPLSNVGGAGDRTNNWNSHGWSATLRQPLFNLESWFNFERAEALSEQARIQFSVEQQNLIMRVSEAYFNVLRAQDNLATAKAEEKAVKRQLDQTRQRFEVGLIAETDVYEAKAAYDAARVTRIQGTNDVEVALENLTTITNVGVPAIAQMDKRMPVNTPVPAIAQEWVNTAIAQNLTLEAARKGVNVAEEQLRVSKSGHAPTLNAVATYSHINDPSTANATLGWNGKSNNTVYGLELSMPIFSGGATSSKVRESGYRLEESQQTVDLTLRQTTTNARNLYRTVNTDVDRIEARCQGIVSARSALKATESGYEVGTRNIVDVLNAQQVLYSAQRDYFNARYDFIINTLKLKQTAGTLSPEDLQALNEWMTGNPEEGMTVPVCTG</sequence>
<keyword evidence="11" id="KW-1185">Reference proteome</keyword>
<dbReference type="Gene3D" id="1.20.1600.10">
    <property type="entry name" value="Outer membrane efflux proteins (OEP)"/>
    <property type="match status" value="1"/>
</dbReference>
<dbReference type="RefSeq" id="WP_345199313.1">
    <property type="nucleotide sequence ID" value="NZ_BAABFL010000480.1"/>
</dbReference>
<keyword evidence="7" id="KW-0998">Cell outer membrane</keyword>
<dbReference type="NCBIfam" id="TIGR01844">
    <property type="entry name" value="type_I_sec_TolC"/>
    <property type="match status" value="1"/>
</dbReference>
<dbReference type="PANTHER" id="PTHR30026">
    <property type="entry name" value="OUTER MEMBRANE PROTEIN TOLC"/>
    <property type="match status" value="1"/>
</dbReference>
<dbReference type="PANTHER" id="PTHR30026:SF20">
    <property type="entry name" value="OUTER MEMBRANE PROTEIN TOLC"/>
    <property type="match status" value="1"/>
</dbReference>
<dbReference type="EMBL" id="BAABFL010000480">
    <property type="protein sequence ID" value="GAA4652696.1"/>
    <property type="molecule type" value="Genomic_DNA"/>
</dbReference>
<comment type="subcellular location">
    <subcellularLocation>
        <location evidence="1">Cell outer membrane</location>
    </subcellularLocation>
</comment>
<protein>
    <submittedName>
        <fullName evidence="10">Efflux transporter outer membrane subunit OpmH</fullName>
    </submittedName>
</protein>
<feature type="chain" id="PRO_5046296971" evidence="9">
    <location>
        <begin position="24"/>
        <end position="467"/>
    </location>
</feature>
<keyword evidence="6" id="KW-0472">Membrane</keyword>
<evidence type="ECO:0000313" key="11">
    <source>
        <dbReference type="Proteomes" id="UP001500604"/>
    </source>
</evidence>
<feature type="signal peptide" evidence="9">
    <location>
        <begin position="1"/>
        <end position="23"/>
    </location>
</feature>
<evidence type="ECO:0000256" key="7">
    <source>
        <dbReference type="ARBA" id="ARBA00023237"/>
    </source>
</evidence>
<comment type="caution">
    <text evidence="10">The sequence shown here is derived from an EMBL/GenBank/DDBJ whole genome shotgun (WGS) entry which is preliminary data.</text>
</comment>
<dbReference type="Pfam" id="PF02321">
    <property type="entry name" value="OEP"/>
    <property type="match status" value="2"/>
</dbReference>
<evidence type="ECO:0000256" key="1">
    <source>
        <dbReference type="ARBA" id="ARBA00004442"/>
    </source>
</evidence>
<keyword evidence="3" id="KW-0813">Transport</keyword>
<evidence type="ECO:0000313" key="10">
    <source>
        <dbReference type="EMBL" id="GAA4652696.1"/>
    </source>
</evidence>
<comment type="similarity">
    <text evidence="2">Belongs to the outer membrane factor (OMF) (TC 1.B.17) family.</text>
</comment>
<proteinExistence type="inferred from homology"/>
<dbReference type="Proteomes" id="UP001500604">
    <property type="component" value="Unassembled WGS sequence"/>
</dbReference>
<keyword evidence="5" id="KW-0812">Transmembrane</keyword>
<dbReference type="InterPro" id="IPR010130">
    <property type="entry name" value="T1SS_OMP_TolC"/>
</dbReference>
<evidence type="ECO:0000256" key="3">
    <source>
        <dbReference type="ARBA" id="ARBA00022448"/>
    </source>
</evidence>
<evidence type="ECO:0000256" key="5">
    <source>
        <dbReference type="ARBA" id="ARBA00022692"/>
    </source>
</evidence>